<dbReference type="InterPro" id="IPR029044">
    <property type="entry name" value="Nucleotide-diphossugar_trans"/>
</dbReference>
<evidence type="ECO:0000256" key="16">
    <source>
        <dbReference type="PIRSR" id="PIRSR605027-1"/>
    </source>
</evidence>
<comment type="subcellular location">
    <subcellularLocation>
        <location evidence="2 18">Golgi apparatus membrane</location>
        <topology evidence="2 18">Single-pass type II membrane protein</topology>
    </subcellularLocation>
</comment>
<dbReference type="SUPFAM" id="SSF53448">
    <property type="entry name" value="Nucleotide-diphospho-sugar transferases"/>
    <property type="match status" value="1"/>
</dbReference>
<protein>
    <recommendedName>
        <fullName evidence="5 18">Galactosylgalactosylxylosylprotein 3-beta-glucuronosyltransferase</fullName>
        <ecNumber evidence="5 18">2.4.1.135</ecNumber>
    </recommendedName>
</protein>
<dbReference type="Pfam" id="PF03360">
    <property type="entry name" value="Glyco_transf_43"/>
    <property type="match status" value="1"/>
</dbReference>
<evidence type="ECO:0000256" key="3">
    <source>
        <dbReference type="ARBA" id="ARBA00004922"/>
    </source>
</evidence>
<feature type="chain" id="PRO_5015149157" description="Galactosylgalactosylxylosylprotein 3-beta-glucuronosyltransferase" evidence="19">
    <location>
        <begin position="29"/>
        <end position="356"/>
    </location>
</feature>
<evidence type="ECO:0000256" key="9">
    <source>
        <dbReference type="ARBA" id="ARBA00022968"/>
    </source>
</evidence>
<evidence type="ECO:0000256" key="13">
    <source>
        <dbReference type="ARBA" id="ARBA00023180"/>
    </source>
</evidence>
<proteinExistence type="evidence at transcript level"/>
<feature type="active site" description="Proton donor/acceptor" evidence="16">
    <location>
        <position position="297"/>
    </location>
</feature>
<dbReference type="CDD" id="cd00218">
    <property type="entry name" value="GlcAT-I"/>
    <property type="match status" value="1"/>
</dbReference>
<evidence type="ECO:0000256" key="6">
    <source>
        <dbReference type="ARBA" id="ARBA00022679"/>
    </source>
</evidence>
<evidence type="ECO:0000256" key="4">
    <source>
        <dbReference type="ARBA" id="ARBA00007706"/>
    </source>
</evidence>
<keyword evidence="7" id="KW-0812">Transmembrane</keyword>
<dbReference type="FunFam" id="3.90.550.10:FF:000044">
    <property type="entry name" value="Galactosylgalactosylxylosylprotein 3-beta-glucuronosyltransferase"/>
    <property type="match status" value="1"/>
</dbReference>
<evidence type="ECO:0000256" key="2">
    <source>
        <dbReference type="ARBA" id="ARBA00004323"/>
    </source>
</evidence>
<keyword evidence="14 17" id="KW-0464">Manganese</keyword>
<dbReference type="GO" id="GO:0000139">
    <property type="term" value="C:Golgi membrane"/>
    <property type="evidence" value="ECO:0007669"/>
    <property type="project" value="UniProtKB-SubCell"/>
</dbReference>
<comment type="catalytic activity">
    <reaction evidence="15 18">
        <text>3-O-(beta-D-galactosyl-(1-&gt;3)-beta-D-galactosyl-(1-&gt;4)-beta-D-xylosyl)-L-seryl-[protein] + UDP-alpha-D-glucuronate = 3-O-(beta-D-GlcA-(1-&gt;3)-beta-D-Gal-(1-&gt;3)-beta-D-Gal-(1-&gt;4)-beta-D-Xyl)-L-seryl-[protein] + UDP + H(+)</text>
        <dbReference type="Rhea" id="RHEA:24168"/>
        <dbReference type="Rhea" id="RHEA-COMP:12571"/>
        <dbReference type="Rhea" id="RHEA-COMP:12573"/>
        <dbReference type="ChEBI" id="CHEBI:15378"/>
        <dbReference type="ChEBI" id="CHEBI:58052"/>
        <dbReference type="ChEBI" id="CHEBI:58223"/>
        <dbReference type="ChEBI" id="CHEBI:132090"/>
        <dbReference type="ChEBI" id="CHEBI:132093"/>
        <dbReference type="EC" id="2.4.1.135"/>
    </reaction>
</comment>
<dbReference type="Gene3D" id="3.90.550.10">
    <property type="entry name" value="Spore Coat Polysaccharide Biosynthesis Protein SpsA, Chain A"/>
    <property type="match status" value="1"/>
</dbReference>
<comment type="similarity">
    <text evidence="4 18">Belongs to the glycosyltransferase 43 family.</text>
</comment>
<keyword evidence="8 17" id="KW-0479">Metal-binding</keyword>
<dbReference type="PANTHER" id="PTHR10896:SF50">
    <property type="entry name" value="GALACTOSYLGALACTOSYLXYLOSYLPROTEIN 3-BETA-GLUCURONOSYLTRANSFERASE P"/>
    <property type="match status" value="1"/>
</dbReference>
<accession>A0A2P2I7G4</accession>
<comment type="pathway">
    <text evidence="3 18">Protein modification; protein glycosylation.</text>
</comment>
<name>A0A2P2I7G4_9CRUS</name>
<dbReference type="EMBL" id="IACF01004383">
    <property type="protein sequence ID" value="LAB69977.1"/>
    <property type="molecule type" value="mRNA"/>
</dbReference>
<evidence type="ECO:0000256" key="8">
    <source>
        <dbReference type="ARBA" id="ARBA00022723"/>
    </source>
</evidence>
<dbReference type="InterPro" id="IPR005027">
    <property type="entry name" value="Glyco_trans_43"/>
</dbReference>
<evidence type="ECO:0000256" key="1">
    <source>
        <dbReference type="ARBA" id="ARBA00001936"/>
    </source>
</evidence>
<evidence type="ECO:0000256" key="11">
    <source>
        <dbReference type="ARBA" id="ARBA00023034"/>
    </source>
</evidence>
<dbReference type="AlphaFoldDB" id="A0A2P2I7G4"/>
<feature type="binding site" evidence="17">
    <location>
        <position position="214"/>
    </location>
    <ligand>
        <name>Mn(2+)</name>
        <dbReference type="ChEBI" id="CHEBI:29035"/>
    </ligand>
</feature>
<keyword evidence="11 18" id="KW-0333">Golgi apparatus</keyword>
<comment type="cofactor">
    <cofactor evidence="1 17 18">
        <name>Mn(2+)</name>
        <dbReference type="ChEBI" id="CHEBI:29035"/>
    </cofactor>
</comment>
<evidence type="ECO:0000256" key="19">
    <source>
        <dbReference type="SAM" id="SignalP"/>
    </source>
</evidence>
<feature type="signal peptide" evidence="19">
    <location>
        <begin position="1"/>
        <end position="28"/>
    </location>
</feature>
<dbReference type="PANTHER" id="PTHR10896">
    <property type="entry name" value="GALACTOSYLGALACTOSYLXYLOSYLPROTEIN 3-BETA-GLUCURONOSYLTRANSFERASE BETA-1,3-GLUCURONYLTRANSFERASE"/>
    <property type="match status" value="1"/>
</dbReference>
<dbReference type="GO" id="GO:0046872">
    <property type="term" value="F:metal ion binding"/>
    <property type="evidence" value="ECO:0007669"/>
    <property type="project" value="UniProtKB-KW"/>
</dbReference>
<keyword evidence="19" id="KW-0732">Signal</keyword>
<organism evidence="20">
    <name type="scientific">Hirondellea gigas</name>
    <dbReference type="NCBI Taxonomy" id="1518452"/>
    <lineage>
        <taxon>Eukaryota</taxon>
        <taxon>Metazoa</taxon>
        <taxon>Ecdysozoa</taxon>
        <taxon>Arthropoda</taxon>
        <taxon>Crustacea</taxon>
        <taxon>Multicrustacea</taxon>
        <taxon>Malacostraca</taxon>
        <taxon>Eumalacostraca</taxon>
        <taxon>Peracarida</taxon>
        <taxon>Amphipoda</taxon>
        <taxon>Amphilochidea</taxon>
        <taxon>Lysianassida</taxon>
        <taxon>Lysianassidira</taxon>
        <taxon>Lysianassoidea</taxon>
        <taxon>Lysianassidae</taxon>
        <taxon>Hirondellea</taxon>
    </lineage>
</organism>
<keyword evidence="12" id="KW-0472">Membrane</keyword>
<evidence type="ECO:0000256" key="5">
    <source>
        <dbReference type="ARBA" id="ARBA00012641"/>
    </source>
</evidence>
<evidence type="ECO:0000256" key="10">
    <source>
        <dbReference type="ARBA" id="ARBA00022989"/>
    </source>
</evidence>
<keyword evidence="6 18" id="KW-0808">Transferase</keyword>
<dbReference type="UniPathway" id="UPA00378"/>
<dbReference type="GO" id="GO:0015018">
    <property type="term" value="F:galactosylgalactosylxylosylprotein 3-beta-glucuronosyltransferase activity"/>
    <property type="evidence" value="ECO:0007669"/>
    <property type="project" value="UniProtKB-UniRule"/>
</dbReference>
<evidence type="ECO:0000256" key="14">
    <source>
        <dbReference type="ARBA" id="ARBA00023211"/>
    </source>
</evidence>
<evidence type="ECO:0000256" key="12">
    <source>
        <dbReference type="ARBA" id="ARBA00023136"/>
    </source>
</evidence>
<dbReference type="GO" id="GO:0050650">
    <property type="term" value="P:chondroitin sulfate proteoglycan biosynthetic process"/>
    <property type="evidence" value="ECO:0007669"/>
    <property type="project" value="TreeGrafter"/>
</dbReference>
<keyword evidence="13" id="KW-0325">Glycoprotein</keyword>
<evidence type="ECO:0000256" key="18">
    <source>
        <dbReference type="RuleBase" id="RU363127"/>
    </source>
</evidence>
<evidence type="ECO:0000256" key="17">
    <source>
        <dbReference type="PIRSR" id="PIRSR605027-3"/>
    </source>
</evidence>
<evidence type="ECO:0000256" key="7">
    <source>
        <dbReference type="ARBA" id="ARBA00022692"/>
    </source>
</evidence>
<reference evidence="20" key="1">
    <citation type="journal article" date="2018" name="Biosci. Biotechnol. Biochem.">
        <title>Polysaccharide hydrolase of the hadal zone amphipods Hirondellea gigas.</title>
        <authorList>
            <person name="Kobayashi H."/>
            <person name="Nagahama T."/>
            <person name="Arai W."/>
            <person name="Sasagawa Y."/>
            <person name="Umeda M."/>
            <person name="Hayashi T."/>
            <person name="Nikaido I."/>
            <person name="Watanabe H."/>
            <person name="Oguri K."/>
            <person name="Kitazato H."/>
            <person name="Fujioka K."/>
            <person name="Kido Y."/>
            <person name="Takami H."/>
        </authorList>
    </citation>
    <scope>NUCLEOTIDE SEQUENCE</scope>
    <source>
        <tissue evidence="20">Whole body</tissue>
    </source>
</reference>
<keyword evidence="10" id="KW-1133">Transmembrane helix</keyword>
<dbReference type="EC" id="2.4.1.135" evidence="5 18"/>
<sequence>MRLRHFQWMLICILLSLQFIQLLRYIQGDDNLCQIDPMKEKFEPKIFDWHTLLRIRDILRRNHNRLLEFVSLRNPTELEATVNNSDIQLEDISELKPLLDRMTKTITGSRPVVYVVTATVKKPQQKAELTRLAQTLMHLDFVYWIVVEDAKKTSPSIATLLKRTGLPYHHAAATRPDLYKGVRFIGRGVFNRRAALDWLREQRKEGVLYFADDDNTYHIDLFKEIQKTKNVSVFPVGMILDLGVSSPIIRNHSVIGFHDGFQFGREFAVDMAGFAVNLQLIHQHPRATIPLKVAYLEDGFLKSLEVTMADLEPLAKECTEVLVWHTQTKLAATPNISHVDEEYMDTNLIPLYHNIL</sequence>
<evidence type="ECO:0000313" key="20">
    <source>
        <dbReference type="EMBL" id="LAB69977.1"/>
    </source>
</evidence>
<dbReference type="GO" id="GO:0005975">
    <property type="term" value="P:carbohydrate metabolic process"/>
    <property type="evidence" value="ECO:0007669"/>
    <property type="project" value="TreeGrafter"/>
</dbReference>
<evidence type="ECO:0000256" key="15">
    <source>
        <dbReference type="ARBA" id="ARBA00047979"/>
    </source>
</evidence>
<keyword evidence="9 18" id="KW-0735">Signal-anchor</keyword>